<evidence type="ECO:0000313" key="2">
    <source>
        <dbReference type="Proteomes" id="UP000712600"/>
    </source>
</evidence>
<comment type="caution">
    <text evidence="1">The sequence shown here is derived from an EMBL/GenBank/DDBJ whole genome shotgun (WGS) entry which is preliminary data.</text>
</comment>
<protein>
    <submittedName>
        <fullName evidence="1">Uncharacterized protein</fullName>
    </submittedName>
</protein>
<dbReference type="AlphaFoldDB" id="A0A8S9QHA8"/>
<proteinExistence type="predicted"/>
<accession>A0A8S9QHA8</accession>
<organism evidence="1 2">
    <name type="scientific">Brassica cretica</name>
    <name type="common">Mustard</name>
    <dbReference type="NCBI Taxonomy" id="69181"/>
    <lineage>
        <taxon>Eukaryota</taxon>
        <taxon>Viridiplantae</taxon>
        <taxon>Streptophyta</taxon>
        <taxon>Embryophyta</taxon>
        <taxon>Tracheophyta</taxon>
        <taxon>Spermatophyta</taxon>
        <taxon>Magnoliopsida</taxon>
        <taxon>eudicotyledons</taxon>
        <taxon>Gunneridae</taxon>
        <taxon>Pentapetalae</taxon>
        <taxon>rosids</taxon>
        <taxon>malvids</taxon>
        <taxon>Brassicales</taxon>
        <taxon>Brassicaceae</taxon>
        <taxon>Brassiceae</taxon>
        <taxon>Brassica</taxon>
    </lineage>
</organism>
<evidence type="ECO:0000313" key="1">
    <source>
        <dbReference type="EMBL" id="KAF3541186.1"/>
    </source>
</evidence>
<gene>
    <name evidence="1" type="ORF">F2Q69_00019880</name>
</gene>
<reference evidence="1" key="1">
    <citation type="submission" date="2019-12" db="EMBL/GenBank/DDBJ databases">
        <title>Genome sequencing and annotation of Brassica cretica.</title>
        <authorList>
            <person name="Studholme D.J."/>
            <person name="Sarris P."/>
        </authorList>
    </citation>
    <scope>NUCLEOTIDE SEQUENCE</scope>
    <source>
        <strain evidence="1">PFS-109/04</strain>
        <tissue evidence="1">Leaf</tissue>
    </source>
</reference>
<dbReference type="EMBL" id="QGKX02001290">
    <property type="protein sequence ID" value="KAF3541186.1"/>
    <property type="molecule type" value="Genomic_DNA"/>
</dbReference>
<dbReference type="Proteomes" id="UP000712600">
    <property type="component" value="Unassembled WGS sequence"/>
</dbReference>
<name>A0A8S9QHA8_BRACR</name>
<sequence length="111" mass="12543">MLERLQAELKEVIQTYQPPRLNRFAAYETEGSKLEVEDVRSSSSGVSTNRSIPVSFRVVGDLSFSTFCDFACLVPDLCDFSILAPKLSNNQIFHQFSPKPQNVILLLSRFL</sequence>